<dbReference type="OrthoDB" id="8959642at2759"/>
<dbReference type="EMBL" id="KB031158">
    <property type="protein sequence ID" value="ELK00320.1"/>
    <property type="molecule type" value="Genomic_DNA"/>
</dbReference>
<feature type="domain" description="Immunoglobulin V-set" evidence="19">
    <location>
        <begin position="36"/>
        <end position="115"/>
    </location>
</feature>
<evidence type="ECO:0000256" key="6">
    <source>
        <dbReference type="ARBA" id="ARBA00022729"/>
    </source>
</evidence>
<dbReference type="Pfam" id="PF07686">
    <property type="entry name" value="V-set"/>
    <property type="match status" value="1"/>
</dbReference>
<name>L5JLT8_PTEAL</name>
<evidence type="ECO:0000256" key="7">
    <source>
        <dbReference type="ARBA" id="ARBA00022859"/>
    </source>
</evidence>
<evidence type="ECO:0000256" key="2">
    <source>
        <dbReference type="ARBA" id="ARBA00021287"/>
    </source>
</evidence>
<dbReference type="InterPro" id="IPR036179">
    <property type="entry name" value="Ig-like_dom_sf"/>
</dbReference>
<dbReference type="InterPro" id="IPR013783">
    <property type="entry name" value="Ig-like_fold"/>
</dbReference>
<evidence type="ECO:0000256" key="9">
    <source>
        <dbReference type="ARBA" id="ARBA00023130"/>
    </source>
</evidence>
<evidence type="ECO:0000256" key="1">
    <source>
        <dbReference type="ARBA" id="ARBA00004251"/>
    </source>
</evidence>
<dbReference type="PANTHER" id="PTHR19357">
    <property type="entry name" value="TRIGGERING RECEPTOR EXPRESSED ON MYELOID CELLS 1"/>
    <property type="match status" value="1"/>
</dbReference>
<evidence type="ECO:0000256" key="12">
    <source>
        <dbReference type="ARBA" id="ARBA00023170"/>
    </source>
</evidence>
<dbReference type="SUPFAM" id="SSF48726">
    <property type="entry name" value="Immunoglobulin"/>
    <property type="match status" value="1"/>
</dbReference>
<dbReference type="SMART" id="SM00406">
    <property type="entry name" value="IGv"/>
    <property type="match status" value="1"/>
</dbReference>
<keyword evidence="7" id="KW-0391">Immunity</keyword>
<dbReference type="FunCoup" id="L5JLT8">
    <property type="interactions" value="25"/>
</dbReference>
<evidence type="ECO:0000256" key="8">
    <source>
        <dbReference type="ARBA" id="ARBA00022989"/>
    </source>
</evidence>
<evidence type="ECO:0000256" key="18">
    <source>
        <dbReference type="SAM" id="SignalP"/>
    </source>
</evidence>
<keyword evidence="5 17" id="KW-0812">Transmembrane</keyword>
<feature type="signal peptide" evidence="18">
    <location>
        <begin position="1"/>
        <end position="20"/>
    </location>
</feature>
<dbReference type="SMART" id="SM00409">
    <property type="entry name" value="IG"/>
    <property type="match status" value="1"/>
</dbReference>
<dbReference type="Proteomes" id="UP000010552">
    <property type="component" value="Unassembled WGS sequence"/>
</dbReference>
<evidence type="ECO:0000256" key="17">
    <source>
        <dbReference type="SAM" id="Phobius"/>
    </source>
</evidence>
<keyword evidence="13" id="KW-0325">Glycoprotein</keyword>
<feature type="domain" description="Immunoglobulin" evidence="20">
    <location>
        <begin position="26"/>
        <end position="134"/>
    </location>
</feature>
<keyword evidence="14" id="KW-0393">Immunoglobulin domain</keyword>
<gene>
    <name evidence="21" type="ORF">PAL_GLEAN10025451</name>
</gene>
<dbReference type="AlphaFoldDB" id="L5JLT8"/>
<dbReference type="InParanoid" id="L5JLT8"/>
<evidence type="ECO:0000256" key="15">
    <source>
        <dbReference type="ARBA" id="ARBA00045778"/>
    </source>
</evidence>
<keyword evidence="8 17" id="KW-1133">Transmembrane helix</keyword>
<feature type="transmembrane region" description="Helical" evidence="17">
    <location>
        <begin position="204"/>
        <end position="230"/>
    </location>
</feature>
<evidence type="ECO:0000256" key="14">
    <source>
        <dbReference type="ARBA" id="ARBA00023319"/>
    </source>
</evidence>
<dbReference type="PANTHER" id="PTHR19357:SF0">
    <property type="entry name" value="TRIGGERING RECEPTOR EXPRESSED ON MYELOID CELLS 1"/>
    <property type="match status" value="1"/>
</dbReference>
<dbReference type="Gene3D" id="2.60.40.10">
    <property type="entry name" value="Immunoglobulins"/>
    <property type="match status" value="1"/>
</dbReference>
<dbReference type="GO" id="GO:0002250">
    <property type="term" value="P:adaptive immune response"/>
    <property type="evidence" value="ECO:0007669"/>
    <property type="project" value="UniProtKB-KW"/>
</dbReference>
<dbReference type="KEGG" id="pale:102884650"/>
<comment type="subunit">
    <text evidence="16">Monomer. Homomultimer; when activated. Interacts with TYROBP/DAP12. Interacts with TLR4.</text>
</comment>
<feature type="chain" id="PRO_5003968298" description="Triggering receptor expressed on myeloid cells 1" evidence="18">
    <location>
        <begin position="21"/>
        <end position="237"/>
    </location>
</feature>
<keyword evidence="6 18" id="KW-0732">Signal</keyword>
<evidence type="ECO:0000313" key="22">
    <source>
        <dbReference type="Proteomes" id="UP000010552"/>
    </source>
</evidence>
<evidence type="ECO:0000256" key="16">
    <source>
        <dbReference type="ARBA" id="ARBA00046918"/>
    </source>
</evidence>
<evidence type="ECO:0000256" key="13">
    <source>
        <dbReference type="ARBA" id="ARBA00023180"/>
    </source>
</evidence>
<proteinExistence type="predicted"/>
<keyword evidence="12 21" id="KW-0675">Receptor</keyword>
<dbReference type="InterPro" id="IPR013106">
    <property type="entry name" value="Ig_V-set"/>
</dbReference>
<keyword evidence="9" id="KW-1064">Adaptive immunity</keyword>
<sequence length="237" mass="26314">MRKVRLSGLLWMFFISELQAATDLSEEEFTLEEGKTLEVDCPFSRELYLYSQKAWQRLTAGSKPVILAKTEKGSGMYNKVQMGRYHLEEIPEDSVLHVQMTDLQVEDSGLYQCVIYQPPKDPVILFYPVRLVVTKGPSGTPFSDKNPTQSLTPNTILPPTTLEVQSTLHTRPRAVTQLLPMSTATLSSPGLGVNPTQGPDVIRISLISIVVFVVCGILSKSLVFTILLVVTQRSFGP</sequence>
<comment type="function">
    <text evidence="15">Cell surface receptor that plays important roles in innate and adaptive immunity by amplifying inflammatory responses. Upon activation by various ligands such as PGLYRP1, HMGB1 or HSP70, multimerizes and forms a complex with transmembrane adapter TYROBP/DAP12. In turn, initiates a SYK-mediated cascade of tyrosine phosphorylation, activating multiple downstream mediators such as BTK, MAPK1, MAPK3 or phospholipase C-gamma. This cascade promotes the neutrophil- and macrophage-mediated release of pro-inflammatory cytokines and/or chemokines, as well as their migration and thereby amplifies inflammatory responses that are triggered by bacterial and fungal infections. By also promoting the amplification of inflammatory signals that are initially triggered by Toll-like receptor (TLR) and NOD-like receptor engagement, plays a major role in the pathophysiology of acute and chronic inflammatory diseases of different etiologies including septic shock and atherosclerosis.</text>
</comment>
<organism evidence="21 22">
    <name type="scientific">Pteropus alecto</name>
    <name type="common">Black flying fox</name>
    <dbReference type="NCBI Taxonomy" id="9402"/>
    <lineage>
        <taxon>Eukaryota</taxon>
        <taxon>Metazoa</taxon>
        <taxon>Chordata</taxon>
        <taxon>Craniata</taxon>
        <taxon>Vertebrata</taxon>
        <taxon>Euteleostomi</taxon>
        <taxon>Mammalia</taxon>
        <taxon>Eutheria</taxon>
        <taxon>Laurasiatheria</taxon>
        <taxon>Chiroptera</taxon>
        <taxon>Yinpterochiroptera</taxon>
        <taxon>Pteropodoidea</taxon>
        <taxon>Pteropodidae</taxon>
        <taxon>Pteropodinae</taxon>
        <taxon>Pteropus</taxon>
    </lineage>
</organism>
<evidence type="ECO:0000256" key="4">
    <source>
        <dbReference type="ARBA" id="ARBA00022588"/>
    </source>
</evidence>
<evidence type="ECO:0000256" key="11">
    <source>
        <dbReference type="ARBA" id="ARBA00023157"/>
    </source>
</evidence>
<dbReference type="STRING" id="9402.L5JLT8"/>
<evidence type="ECO:0000256" key="5">
    <source>
        <dbReference type="ARBA" id="ARBA00022692"/>
    </source>
</evidence>
<accession>L5JLT8</accession>
<keyword evidence="4" id="KW-0399">Innate immunity</keyword>
<dbReference type="GO" id="GO:0005886">
    <property type="term" value="C:plasma membrane"/>
    <property type="evidence" value="ECO:0007669"/>
    <property type="project" value="UniProtKB-SubCell"/>
</dbReference>
<evidence type="ECO:0000259" key="20">
    <source>
        <dbReference type="SMART" id="SM00409"/>
    </source>
</evidence>
<protein>
    <recommendedName>
        <fullName evidence="2">Triggering receptor expressed on myeloid cells 1</fullName>
    </recommendedName>
</protein>
<dbReference type="InterPro" id="IPR003599">
    <property type="entry name" value="Ig_sub"/>
</dbReference>
<comment type="subcellular location">
    <subcellularLocation>
        <location evidence="1">Cell membrane</location>
        <topology evidence="1">Single-pass type I membrane protein</topology>
    </subcellularLocation>
</comment>
<dbReference type="GO" id="GO:0030593">
    <property type="term" value="P:neutrophil chemotaxis"/>
    <property type="evidence" value="ECO:0007669"/>
    <property type="project" value="TreeGrafter"/>
</dbReference>
<evidence type="ECO:0000259" key="19">
    <source>
        <dbReference type="SMART" id="SM00406"/>
    </source>
</evidence>
<keyword evidence="11" id="KW-1015">Disulfide bond</keyword>
<reference evidence="22" key="1">
    <citation type="journal article" date="2013" name="Science">
        <title>Comparative analysis of bat genomes provides insight into the evolution of flight and immunity.</title>
        <authorList>
            <person name="Zhang G."/>
            <person name="Cowled C."/>
            <person name="Shi Z."/>
            <person name="Huang Z."/>
            <person name="Bishop-Lilly K.A."/>
            <person name="Fang X."/>
            <person name="Wynne J.W."/>
            <person name="Xiong Z."/>
            <person name="Baker M.L."/>
            <person name="Zhao W."/>
            <person name="Tachedjian M."/>
            <person name="Zhu Y."/>
            <person name="Zhou P."/>
            <person name="Jiang X."/>
            <person name="Ng J."/>
            <person name="Yang L."/>
            <person name="Wu L."/>
            <person name="Xiao J."/>
            <person name="Feng Y."/>
            <person name="Chen Y."/>
            <person name="Sun X."/>
            <person name="Zhang Y."/>
            <person name="Marsh G.A."/>
            <person name="Crameri G."/>
            <person name="Broder C.C."/>
            <person name="Frey K.G."/>
            <person name="Wang L.F."/>
            <person name="Wang J."/>
        </authorList>
    </citation>
    <scope>NUCLEOTIDE SEQUENCE [LARGE SCALE GENOMIC DNA]</scope>
</reference>
<evidence type="ECO:0000256" key="10">
    <source>
        <dbReference type="ARBA" id="ARBA00023136"/>
    </source>
</evidence>
<keyword evidence="22" id="KW-1185">Reference proteome</keyword>
<dbReference type="GO" id="GO:0045087">
    <property type="term" value="P:innate immune response"/>
    <property type="evidence" value="ECO:0007669"/>
    <property type="project" value="UniProtKB-KW"/>
</dbReference>
<keyword evidence="3" id="KW-1003">Cell membrane</keyword>
<dbReference type="eggNOG" id="ENOG502TE0T">
    <property type="taxonomic scope" value="Eukaryota"/>
</dbReference>
<evidence type="ECO:0000256" key="3">
    <source>
        <dbReference type="ARBA" id="ARBA00022475"/>
    </source>
</evidence>
<dbReference type="GO" id="GO:0070945">
    <property type="term" value="P:neutrophil-mediated killing of gram-negative bacterium"/>
    <property type="evidence" value="ECO:0007669"/>
    <property type="project" value="TreeGrafter"/>
</dbReference>
<keyword evidence="10 17" id="KW-0472">Membrane</keyword>
<evidence type="ECO:0000313" key="21">
    <source>
        <dbReference type="EMBL" id="ELK00320.1"/>
    </source>
</evidence>